<dbReference type="GO" id="GO:0009986">
    <property type="term" value="C:cell surface"/>
    <property type="evidence" value="ECO:0007669"/>
    <property type="project" value="TreeGrafter"/>
</dbReference>
<evidence type="ECO:0000256" key="4">
    <source>
        <dbReference type="ARBA" id="ARBA00023277"/>
    </source>
</evidence>
<keyword evidence="2 7" id="KW-0378">Hydrolase</keyword>
<evidence type="ECO:0000256" key="5">
    <source>
        <dbReference type="ARBA" id="ARBA00023295"/>
    </source>
</evidence>
<comment type="caution">
    <text evidence="10">The sequence shown here is derived from an EMBL/GenBank/DDBJ whole genome shotgun (WGS) entry which is preliminary data.</text>
</comment>
<dbReference type="EMBL" id="JAAQPH010000027">
    <property type="protein sequence ID" value="NIA71853.1"/>
    <property type="molecule type" value="Genomic_DNA"/>
</dbReference>
<dbReference type="GO" id="GO:0008422">
    <property type="term" value="F:beta-glucosidase activity"/>
    <property type="evidence" value="ECO:0007669"/>
    <property type="project" value="TreeGrafter"/>
</dbReference>
<reference evidence="10" key="1">
    <citation type="submission" date="2020-03" db="EMBL/GenBank/DDBJ databases">
        <title>Genome of Pelagibius litoralis DSM 21314T.</title>
        <authorList>
            <person name="Wang G."/>
        </authorList>
    </citation>
    <scope>NUCLEOTIDE SEQUENCE</scope>
    <source>
        <strain evidence="10">DSM 21314</strain>
    </source>
</reference>
<organism evidence="10 11">
    <name type="scientific">Pelagibius litoralis</name>
    <dbReference type="NCBI Taxonomy" id="374515"/>
    <lineage>
        <taxon>Bacteria</taxon>
        <taxon>Pseudomonadati</taxon>
        <taxon>Pseudomonadota</taxon>
        <taxon>Alphaproteobacteria</taxon>
        <taxon>Rhodospirillales</taxon>
        <taxon>Rhodovibrionaceae</taxon>
        <taxon>Pelagibius</taxon>
    </lineage>
</organism>
<dbReference type="Proteomes" id="UP000761264">
    <property type="component" value="Unassembled WGS sequence"/>
</dbReference>
<evidence type="ECO:0000313" key="11">
    <source>
        <dbReference type="Proteomes" id="UP000761264"/>
    </source>
</evidence>
<dbReference type="PANTHER" id="PTHR31297">
    <property type="entry name" value="GLUCAN ENDO-1,6-BETA-GLUCOSIDASE B"/>
    <property type="match status" value="1"/>
</dbReference>
<dbReference type="InterPro" id="IPR050386">
    <property type="entry name" value="Glycosyl_hydrolase_5"/>
</dbReference>
<evidence type="ECO:0000259" key="9">
    <source>
        <dbReference type="Pfam" id="PF00150"/>
    </source>
</evidence>
<sequence>MRVLRSGFRNLFAGFCLAFCFAGAAAAADISFWDNTRTGANAFNQVQTEEWFAAADETGLSWVRLAFAKWESRERDFLMGDADRYEGLVKADLARLLQALDWAEAQGQKVVIAPLSLPGARWRQNNDGRIDDRLWRDRAYWEQAKAYWRDLAKALADHPAVAAYNILNEPRPELGTGLAEHGAPGDIARFDDWYAAHRGTPADLYAFYQEVIAAIRAVDPSTPVMVDSGLYAQPGAFAYWPGPLEDDKVLYAFHVYEPYEFTAGSNYRKKKGFTYPGKVPYGDGTYHWDKAQLARYLSPVFDWADKHGIPPERIVASEFGCMRRNEGCREWLGDVIDLFDERQIHWAFYSFREDEWDGYDYEVGSVNLPWAYWQAVERGETPEIPRKNTPLFEAIRSRLK</sequence>
<feature type="chain" id="PRO_5037421276" evidence="8">
    <location>
        <begin position="28"/>
        <end position="400"/>
    </location>
</feature>
<feature type="domain" description="Glycoside hydrolase family 5" evidence="9">
    <location>
        <begin position="39"/>
        <end position="352"/>
    </location>
</feature>
<dbReference type="AlphaFoldDB" id="A0A967F294"/>
<feature type="signal peptide" evidence="8">
    <location>
        <begin position="1"/>
        <end position="27"/>
    </location>
</feature>
<comment type="similarity">
    <text evidence="1 7">Belongs to the glycosyl hydrolase 5 (cellulase A) family.</text>
</comment>
<keyword evidence="6" id="KW-0624">Polysaccharide degradation</keyword>
<dbReference type="Pfam" id="PF00150">
    <property type="entry name" value="Cellulase"/>
    <property type="match status" value="1"/>
</dbReference>
<dbReference type="InterPro" id="IPR001547">
    <property type="entry name" value="Glyco_hydro_5"/>
</dbReference>
<keyword evidence="8" id="KW-0732">Signal</keyword>
<name>A0A967F294_9PROT</name>
<accession>A0A967F294</accession>
<evidence type="ECO:0000313" key="10">
    <source>
        <dbReference type="EMBL" id="NIA71853.1"/>
    </source>
</evidence>
<dbReference type="GO" id="GO:0005576">
    <property type="term" value="C:extracellular region"/>
    <property type="evidence" value="ECO:0007669"/>
    <property type="project" value="TreeGrafter"/>
</dbReference>
<dbReference type="PANTHER" id="PTHR31297:SF41">
    <property type="entry name" value="ENDOGLUCANASE, PUTATIVE (AFU_ORTHOLOGUE AFUA_5G01830)-RELATED"/>
    <property type="match status" value="1"/>
</dbReference>
<keyword evidence="3" id="KW-0136">Cellulose degradation</keyword>
<dbReference type="SUPFAM" id="SSF51445">
    <property type="entry name" value="(Trans)glycosidases"/>
    <property type="match status" value="1"/>
</dbReference>
<keyword evidence="5 7" id="KW-0326">Glycosidase</keyword>
<evidence type="ECO:0000256" key="2">
    <source>
        <dbReference type="ARBA" id="ARBA00022801"/>
    </source>
</evidence>
<proteinExistence type="inferred from homology"/>
<dbReference type="InterPro" id="IPR017853">
    <property type="entry name" value="GH"/>
</dbReference>
<evidence type="ECO:0000256" key="1">
    <source>
        <dbReference type="ARBA" id="ARBA00005641"/>
    </source>
</evidence>
<dbReference type="GO" id="GO:0030245">
    <property type="term" value="P:cellulose catabolic process"/>
    <property type="evidence" value="ECO:0007669"/>
    <property type="project" value="UniProtKB-KW"/>
</dbReference>
<evidence type="ECO:0000256" key="8">
    <source>
        <dbReference type="SAM" id="SignalP"/>
    </source>
</evidence>
<evidence type="ECO:0000256" key="6">
    <source>
        <dbReference type="ARBA" id="ARBA00023326"/>
    </source>
</evidence>
<evidence type="ECO:0000256" key="7">
    <source>
        <dbReference type="RuleBase" id="RU361153"/>
    </source>
</evidence>
<gene>
    <name evidence="10" type="ORF">HBA54_24965</name>
</gene>
<dbReference type="RefSeq" id="WP_167230156.1">
    <property type="nucleotide sequence ID" value="NZ_JAAQPH010000027.1"/>
</dbReference>
<evidence type="ECO:0000256" key="3">
    <source>
        <dbReference type="ARBA" id="ARBA00023001"/>
    </source>
</evidence>
<keyword evidence="4" id="KW-0119">Carbohydrate metabolism</keyword>
<protein>
    <submittedName>
        <fullName evidence="10">Glycoside hydrolase family 5 protein</fullName>
    </submittedName>
</protein>
<dbReference type="Gene3D" id="3.20.20.80">
    <property type="entry name" value="Glycosidases"/>
    <property type="match status" value="1"/>
</dbReference>
<keyword evidence="11" id="KW-1185">Reference proteome</keyword>